<evidence type="ECO:0000259" key="12">
    <source>
        <dbReference type="PROSITE" id="PS50262"/>
    </source>
</evidence>
<evidence type="ECO:0000256" key="6">
    <source>
        <dbReference type="ARBA" id="ARBA00023136"/>
    </source>
</evidence>
<dbReference type="STRING" id="62062.ENSHHUP00000063784"/>
<feature type="transmembrane region" description="Helical" evidence="11">
    <location>
        <begin position="22"/>
        <end position="47"/>
    </location>
</feature>
<evidence type="ECO:0000256" key="1">
    <source>
        <dbReference type="ARBA" id="ARBA00004651"/>
    </source>
</evidence>
<dbReference type="AlphaFoldDB" id="A0A4W5PTF9"/>
<evidence type="ECO:0000256" key="5">
    <source>
        <dbReference type="ARBA" id="ARBA00023040"/>
    </source>
</evidence>
<keyword evidence="2" id="KW-1003">Cell membrane</keyword>
<evidence type="ECO:0000256" key="4">
    <source>
        <dbReference type="ARBA" id="ARBA00022989"/>
    </source>
</evidence>
<dbReference type="PROSITE" id="PS50262">
    <property type="entry name" value="G_PROTEIN_RECEP_F1_2"/>
    <property type="match status" value="1"/>
</dbReference>
<evidence type="ECO:0000256" key="10">
    <source>
        <dbReference type="SAM" id="MobiDB-lite"/>
    </source>
</evidence>
<keyword evidence="8" id="KW-0675">Receptor</keyword>
<dbReference type="InterPro" id="IPR017452">
    <property type="entry name" value="GPCR_Rhodpsn_7TM"/>
</dbReference>
<dbReference type="Proteomes" id="UP000314982">
    <property type="component" value="Unassembled WGS sequence"/>
</dbReference>
<feature type="region of interest" description="Disordered" evidence="10">
    <location>
        <begin position="88"/>
        <end position="137"/>
    </location>
</feature>
<evidence type="ECO:0000313" key="14">
    <source>
        <dbReference type="Proteomes" id="UP000314982"/>
    </source>
</evidence>
<reference evidence="13" key="3">
    <citation type="submission" date="2025-09" db="UniProtKB">
        <authorList>
            <consortium name="Ensembl"/>
        </authorList>
    </citation>
    <scope>IDENTIFICATION</scope>
</reference>
<evidence type="ECO:0000256" key="9">
    <source>
        <dbReference type="ARBA" id="ARBA00023224"/>
    </source>
</evidence>
<feature type="transmembrane region" description="Helical" evidence="11">
    <location>
        <begin position="59"/>
        <end position="80"/>
    </location>
</feature>
<evidence type="ECO:0000256" key="2">
    <source>
        <dbReference type="ARBA" id="ARBA00022475"/>
    </source>
</evidence>
<dbReference type="GO" id="GO:0071875">
    <property type="term" value="P:adrenergic receptor signaling pathway"/>
    <property type="evidence" value="ECO:0007669"/>
    <property type="project" value="UniProtKB-ARBA"/>
</dbReference>
<sequence length="137" mass="14833">MGHDAFCSKHTSALLQRTAFKVCVLCVLIPIPVFAILGNLLIVASVGCFRNLQTPTNSFIVSLATPDFLVAVLVMPFSLVRSVDSCSTRTRTLPGKSQHGQTQPCQSQPGQIQPGESRLGWGASPSERRTRLQGPWV</sequence>
<evidence type="ECO:0000256" key="3">
    <source>
        <dbReference type="ARBA" id="ARBA00022692"/>
    </source>
</evidence>
<protein>
    <recommendedName>
        <fullName evidence="12">G-protein coupled receptors family 1 profile domain-containing protein</fullName>
    </recommendedName>
</protein>
<keyword evidence="3 11" id="KW-0812">Transmembrane</keyword>
<name>A0A4W5PTF9_9TELE</name>
<dbReference type="PRINTS" id="PR00237">
    <property type="entry name" value="GPCRRHODOPSN"/>
</dbReference>
<keyword evidence="9" id="KW-0807">Transducer</keyword>
<dbReference type="GeneTree" id="ENSGT00990000212007"/>
<evidence type="ECO:0000256" key="11">
    <source>
        <dbReference type="SAM" id="Phobius"/>
    </source>
</evidence>
<dbReference type="GO" id="GO:0045202">
    <property type="term" value="C:synapse"/>
    <property type="evidence" value="ECO:0007669"/>
    <property type="project" value="GOC"/>
</dbReference>
<feature type="compositionally biased region" description="Polar residues" evidence="10">
    <location>
        <begin position="98"/>
        <end position="111"/>
    </location>
</feature>
<evidence type="ECO:0000256" key="7">
    <source>
        <dbReference type="ARBA" id="ARBA00023157"/>
    </source>
</evidence>
<reference evidence="14" key="1">
    <citation type="submission" date="2018-06" db="EMBL/GenBank/DDBJ databases">
        <title>Genome assembly of Danube salmon.</title>
        <authorList>
            <person name="Macqueen D.J."/>
            <person name="Gundappa M.K."/>
        </authorList>
    </citation>
    <scope>NUCLEOTIDE SEQUENCE [LARGE SCALE GENOMIC DNA]</scope>
</reference>
<dbReference type="InterPro" id="IPR000276">
    <property type="entry name" value="GPCR_Rhodpsn"/>
</dbReference>
<dbReference type="PANTHER" id="PTHR24248:SF125">
    <property type="entry name" value="DOPAMINE D2-LIKE RECEPTOR"/>
    <property type="match status" value="1"/>
</dbReference>
<dbReference type="GO" id="GO:0001591">
    <property type="term" value="F:dopamine neurotransmitter receptor activity, coupled via Gi/Go"/>
    <property type="evidence" value="ECO:0007669"/>
    <property type="project" value="TreeGrafter"/>
</dbReference>
<dbReference type="GO" id="GO:0005886">
    <property type="term" value="C:plasma membrane"/>
    <property type="evidence" value="ECO:0007669"/>
    <property type="project" value="UniProtKB-SubCell"/>
</dbReference>
<dbReference type="Pfam" id="PF00001">
    <property type="entry name" value="7tm_1"/>
    <property type="match status" value="1"/>
</dbReference>
<dbReference type="Ensembl" id="ENSHHUT00000065940.1">
    <property type="protein sequence ID" value="ENSHHUP00000063784.1"/>
    <property type="gene ID" value="ENSHHUG00000037674.1"/>
</dbReference>
<evidence type="ECO:0000256" key="8">
    <source>
        <dbReference type="ARBA" id="ARBA00023170"/>
    </source>
</evidence>
<dbReference type="PANTHER" id="PTHR24248">
    <property type="entry name" value="ADRENERGIC RECEPTOR-RELATED G-PROTEIN COUPLED RECEPTOR"/>
    <property type="match status" value="1"/>
</dbReference>
<reference evidence="13" key="2">
    <citation type="submission" date="2025-08" db="UniProtKB">
        <authorList>
            <consortium name="Ensembl"/>
        </authorList>
    </citation>
    <scope>IDENTIFICATION</scope>
</reference>
<keyword evidence="14" id="KW-1185">Reference proteome</keyword>
<accession>A0A4W5PTF9</accession>
<proteinExistence type="predicted"/>
<keyword evidence="7" id="KW-1015">Disulfide bond</keyword>
<comment type="subcellular location">
    <subcellularLocation>
        <location evidence="1">Cell membrane</location>
        <topology evidence="1">Multi-pass membrane protein</topology>
    </subcellularLocation>
</comment>
<feature type="domain" description="G-protein coupled receptors family 1 profile" evidence="12">
    <location>
        <begin position="38"/>
        <end position="80"/>
    </location>
</feature>
<dbReference type="Gene3D" id="1.20.1070.10">
    <property type="entry name" value="Rhodopsin 7-helix transmembrane proteins"/>
    <property type="match status" value="1"/>
</dbReference>
<keyword evidence="6 11" id="KW-0472">Membrane</keyword>
<keyword evidence="5" id="KW-0297">G-protein coupled receptor</keyword>
<keyword evidence="4 11" id="KW-1133">Transmembrane helix</keyword>
<dbReference type="GO" id="GO:0004930">
    <property type="term" value="F:G protein-coupled receptor activity"/>
    <property type="evidence" value="ECO:0007669"/>
    <property type="project" value="UniProtKB-KW"/>
</dbReference>
<evidence type="ECO:0000313" key="13">
    <source>
        <dbReference type="Ensembl" id="ENSHHUP00000063784.1"/>
    </source>
</evidence>
<organism evidence="13 14">
    <name type="scientific">Hucho hucho</name>
    <name type="common">huchen</name>
    <dbReference type="NCBI Taxonomy" id="62062"/>
    <lineage>
        <taxon>Eukaryota</taxon>
        <taxon>Metazoa</taxon>
        <taxon>Chordata</taxon>
        <taxon>Craniata</taxon>
        <taxon>Vertebrata</taxon>
        <taxon>Euteleostomi</taxon>
        <taxon>Actinopterygii</taxon>
        <taxon>Neopterygii</taxon>
        <taxon>Teleostei</taxon>
        <taxon>Protacanthopterygii</taxon>
        <taxon>Salmoniformes</taxon>
        <taxon>Salmonidae</taxon>
        <taxon>Salmoninae</taxon>
        <taxon>Hucho</taxon>
    </lineage>
</organism>
<dbReference type="SUPFAM" id="SSF81321">
    <property type="entry name" value="Family A G protein-coupled receptor-like"/>
    <property type="match status" value="1"/>
</dbReference>